<feature type="active site" description="Charge relay system" evidence="6">
    <location>
        <position position="169"/>
    </location>
</feature>
<dbReference type="InterPro" id="IPR050131">
    <property type="entry name" value="Peptidase_S8_subtilisin-like"/>
</dbReference>
<dbReference type="InterPro" id="IPR023827">
    <property type="entry name" value="Peptidase_S8_Asp-AS"/>
</dbReference>
<dbReference type="AlphaFoldDB" id="A0ABD5WIQ2"/>
<reference evidence="9 10" key="1">
    <citation type="journal article" date="2019" name="Int. J. Syst. Evol. Microbiol.">
        <title>The Global Catalogue of Microorganisms (GCM) 10K type strain sequencing project: providing services to taxonomists for standard genome sequencing and annotation.</title>
        <authorList>
            <consortium name="The Broad Institute Genomics Platform"/>
            <consortium name="The Broad Institute Genome Sequencing Center for Infectious Disease"/>
            <person name="Wu L."/>
            <person name="Ma J."/>
        </authorList>
    </citation>
    <scope>NUCLEOTIDE SEQUENCE [LARGE SCALE GENOMIC DNA]</scope>
    <source>
        <strain evidence="9 10">DT72</strain>
    </source>
</reference>
<dbReference type="EMBL" id="JBHSZH010000005">
    <property type="protein sequence ID" value="MFC7080088.1"/>
    <property type="molecule type" value="Genomic_DNA"/>
</dbReference>
<dbReference type="InterPro" id="IPR037045">
    <property type="entry name" value="S8pro/Inhibitor_I9_sf"/>
</dbReference>
<dbReference type="PANTHER" id="PTHR43806">
    <property type="entry name" value="PEPTIDASE S8"/>
    <property type="match status" value="1"/>
</dbReference>
<dbReference type="GO" id="GO:0006508">
    <property type="term" value="P:proteolysis"/>
    <property type="evidence" value="ECO:0007669"/>
    <property type="project" value="UniProtKB-KW"/>
</dbReference>
<dbReference type="PROSITE" id="PS00137">
    <property type="entry name" value="SUBTILASE_HIS"/>
    <property type="match status" value="1"/>
</dbReference>
<evidence type="ECO:0000313" key="9">
    <source>
        <dbReference type="EMBL" id="MFC7080088.1"/>
    </source>
</evidence>
<organism evidence="9 10">
    <name type="scientific">Halorussus caseinilyticus</name>
    <dbReference type="NCBI Taxonomy" id="3034025"/>
    <lineage>
        <taxon>Archaea</taxon>
        <taxon>Methanobacteriati</taxon>
        <taxon>Methanobacteriota</taxon>
        <taxon>Stenosarchaea group</taxon>
        <taxon>Halobacteria</taxon>
        <taxon>Halobacteriales</taxon>
        <taxon>Haladaptataceae</taxon>
        <taxon>Halorussus</taxon>
    </lineage>
</organism>
<evidence type="ECO:0000256" key="4">
    <source>
        <dbReference type="ARBA" id="ARBA00022801"/>
    </source>
</evidence>
<dbReference type="GO" id="GO:0046872">
    <property type="term" value="F:metal ion binding"/>
    <property type="evidence" value="ECO:0007669"/>
    <property type="project" value="UniProtKB-KW"/>
</dbReference>
<name>A0ABD5WIQ2_9EURY</name>
<evidence type="ECO:0000256" key="3">
    <source>
        <dbReference type="ARBA" id="ARBA00022723"/>
    </source>
</evidence>
<dbReference type="Proteomes" id="UP001596407">
    <property type="component" value="Unassembled WGS sequence"/>
</dbReference>
<dbReference type="Pfam" id="PF00082">
    <property type="entry name" value="Peptidase_S8"/>
    <property type="match status" value="1"/>
</dbReference>
<dbReference type="InterPro" id="IPR036852">
    <property type="entry name" value="Peptidase_S8/S53_dom_sf"/>
</dbReference>
<dbReference type="PROSITE" id="PS00136">
    <property type="entry name" value="SUBTILASE_ASP"/>
    <property type="match status" value="1"/>
</dbReference>
<dbReference type="Gene3D" id="3.40.50.200">
    <property type="entry name" value="Peptidase S8/S53 domain"/>
    <property type="match status" value="1"/>
</dbReference>
<keyword evidence="4 6" id="KW-0378">Hydrolase</keyword>
<sequence>MTRHTPIDRRSVLQATGGALAGLGATGLVSADSTPVVVNVGVAAESGRKAALDAAGEVVRDFDSLPVVTVRVPRRAASELGKRPDVRYVEQNGRMHALAQNISWGIDRIDAPEAHPCAKGKGTDVAIIDTGIDGNHPDLEANLGTGAYAVSCSSWSAECTYSWGDDNGHGTHCAGIVGAVDNSQGVLGVAPEATIHAVKVLDSNGGGSYSDIAAGIEYVADQGWDIANLSLGGSASSAVKDAVKYADSKGVLMVAAAGNSGPCTDCVGYPAAYPETLAVSSIDSSDNLSGFSSTGPEINIAAPGSDIYSTYVGGGYKTLSGTSMAAPFVSGAAALLMGDPFNYTRFKTWNILCETAEDIGLSDDATGCGLVDVQAAVDC</sequence>
<dbReference type="PRINTS" id="PR00723">
    <property type="entry name" value="SUBTILISIN"/>
</dbReference>
<accession>A0ABD5WIQ2</accession>
<dbReference type="PROSITE" id="PS51892">
    <property type="entry name" value="SUBTILASE"/>
    <property type="match status" value="1"/>
</dbReference>
<proteinExistence type="inferred from homology"/>
<dbReference type="InterPro" id="IPR015500">
    <property type="entry name" value="Peptidase_S8_subtilisin-rel"/>
</dbReference>
<evidence type="ECO:0000259" key="8">
    <source>
        <dbReference type="Pfam" id="PF00082"/>
    </source>
</evidence>
<dbReference type="Gene3D" id="3.30.70.80">
    <property type="entry name" value="Peptidase S8 propeptide/proteinase inhibitor I9"/>
    <property type="match status" value="1"/>
</dbReference>
<dbReference type="RefSeq" id="WP_276282097.1">
    <property type="nucleotide sequence ID" value="NZ_CP119809.1"/>
</dbReference>
<dbReference type="PANTHER" id="PTHR43806:SF11">
    <property type="entry name" value="CEREVISIN-RELATED"/>
    <property type="match status" value="1"/>
</dbReference>
<evidence type="ECO:0000256" key="5">
    <source>
        <dbReference type="ARBA" id="ARBA00022825"/>
    </source>
</evidence>
<evidence type="ECO:0000313" key="10">
    <source>
        <dbReference type="Proteomes" id="UP001596407"/>
    </source>
</evidence>
<dbReference type="CDD" id="cd07477">
    <property type="entry name" value="Peptidases_S8_Subtilisin_subset"/>
    <property type="match status" value="1"/>
</dbReference>
<comment type="caution">
    <text evidence="9">The sequence shown here is derived from an EMBL/GenBank/DDBJ whole genome shotgun (WGS) entry which is preliminary data.</text>
</comment>
<gene>
    <name evidence="9" type="ORF">ACFQJ6_08130</name>
</gene>
<dbReference type="InterPro" id="IPR034202">
    <property type="entry name" value="Subtilisin_Carlsberg-like"/>
</dbReference>
<evidence type="ECO:0000256" key="1">
    <source>
        <dbReference type="ARBA" id="ARBA00011073"/>
    </source>
</evidence>
<protein>
    <submittedName>
        <fullName evidence="9">S8 family peptidase</fullName>
    </submittedName>
</protein>
<dbReference type="GeneID" id="79303331"/>
<dbReference type="SUPFAM" id="SSF54897">
    <property type="entry name" value="Protease propeptides/inhibitors"/>
    <property type="match status" value="1"/>
</dbReference>
<feature type="active site" description="Charge relay system" evidence="6">
    <location>
        <position position="323"/>
    </location>
</feature>
<keyword evidence="2 6" id="KW-0645">Protease</keyword>
<keyword evidence="5 6" id="KW-0720">Serine protease</keyword>
<keyword evidence="10" id="KW-1185">Reference proteome</keyword>
<dbReference type="InterPro" id="IPR023828">
    <property type="entry name" value="Peptidase_S8_Ser-AS"/>
</dbReference>
<evidence type="ECO:0000256" key="2">
    <source>
        <dbReference type="ARBA" id="ARBA00022670"/>
    </source>
</evidence>
<dbReference type="GO" id="GO:0004252">
    <property type="term" value="F:serine-type endopeptidase activity"/>
    <property type="evidence" value="ECO:0007669"/>
    <property type="project" value="UniProtKB-UniRule"/>
</dbReference>
<dbReference type="SUPFAM" id="SSF52743">
    <property type="entry name" value="Subtilisin-like"/>
    <property type="match status" value="1"/>
</dbReference>
<dbReference type="InterPro" id="IPR006311">
    <property type="entry name" value="TAT_signal"/>
</dbReference>
<dbReference type="InterPro" id="IPR022398">
    <property type="entry name" value="Peptidase_S8_His-AS"/>
</dbReference>
<dbReference type="PROSITE" id="PS00138">
    <property type="entry name" value="SUBTILASE_SER"/>
    <property type="match status" value="1"/>
</dbReference>
<evidence type="ECO:0000256" key="7">
    <source>
        <dbReference type="RuleBase" id="RU003355"/>
    </source>
</evidence>
<comment type="similarity">
    <text evidence="1 6 7">Belongs to the peptidase S8 family.</text>
</comment>
<feature type="active site" description="Charge relay system" evidence="6">
    <location>
        <position position="129"/>
    </location>
</feature>
<feature type="domain" description="Peptidase S8/S53" evidence="8">
    <location>
        <begin position="120"/>
        <end position="356"/>
    </location>
</feature>
<evidence type="ECO:0000256" key="6">
    <source>
        <dbReference type="PROSITE-ProRule" id="PRU01240"/>
    </source>
</evidence>
<keyword evidence="3" id="KW-0479">Metal-binding</keyword>
<dbReference type="InterPro" id="IPR000209">
    <property type="entry name" value="Peptidase_S8/S53_dom"/>
</dbReference>
<dbReference type="PROSITE" id="PS51318">
    <property type="entry name" value="TAT"/>
    <property type="match status" value="1"/>
</dbReference>